<dbReference type="GO" id="GO:0005829">
    <property type="term" value="C:cytosol"/>
    <property type="evidence" value="ECO:0000318"/>
    <property type="project" value="GO_Central"/>
</dbReference>
<comment type="subunit">
    <text evidence="4">Homodimer.</text>
</comment>
<evidence type="ECO:0000256" key="4">
    <source>
        <dbReference type="ARBA" id="ARBA00011738"/>
    </source>
</evidence>
<dbReference type="InterPro" id="IPR014729">
    <property type="entry name" value="Rossmann-like_a/b/a_fold"/>
</dbReference>
<comment type="catalytic activity">
    <reaction evidence="13 14">
        <text>tRNA(Tyr) + L-tyrosine + ATP = L-tyrosyl-tRNA(Tyr) + AMP + diphosphate + H(+)</text>
        <dbReference type="Rhea" id="RHEA:10220"/>
        <dbReference type="Rhea" id="RHEA-COMP:9706"/>
        <dbReference type="Rhea" id="RHEA-COMP:9707"/>
        <dbReference type="ChEBI" id="CHEBI:15378"/>
        <dbReference type="ChEBI" id="CHEBI:30616"/>
        <dbReference type="ChEBI" id="CHEBI:33019"/>
        <dbReference type="ChEBI" id="CHEBI:58315"/>
        <dbReference type="ChEBI" id="CHEBI:78442"/>
        <dbReference type="ChEBI" id="CHEBI:78536"/>
        <dbReference type="ChEBI" id="CHEBI:456215"/>
        <dbReference type="EC" id="6.1.1.1"/>
    </reaction>
</comment>
<dbReference type="InterPro" id="IPR001412">
    <property type="entry name" value="aa-tRNA-synth_I_CS"/>
</dbReference>
<dbReference type="InterPro" id="IPR024088">
    <property type="entry name" value="Tyr-tRNA-ligase_bac-type"/>
</dbReference>
<name>T1FRP2_HELRO</name>
<comment type="similarity">
    <text evidence="3 14">Belongs to the class-I aminoacyl-tRNA synthetase family.</text>
</comment>
<dbReference type="AlphaFoldDB" id="T1FRP2"/>
<evidence type="ECO:0000256" key="8">
    <source>
        <dbReference type="ARBA" id="ARBA00022884"/>
    </source>
</evidence>
<comment type="function">
    <text evidence="1">Catalyzes the attachment of tyrosine to tRNA(Tyr) in a two-step reaction: tyrosine is first activated by ATP to form Tyr-AMP and then transferred to the acceptor end of tRNA(Tyr).</text>
</comment>
<evidence type="ECO:0000256" key="14">
    <source>
        <dbReference type="RuleBase" id="RU361234"/>
    </source>
</evidence>
<evidence type="ECO:0000256" key="5">
    <source>
        <dbReference type="ARBA" id="ARBA00022598"/>
    </source>
</evidence>
<reference evidence="18" key="1">
    <citation type="submission" date="2012-12" db="EMBL/GenBank/DDBJ databases">
        <authorList>
            <person name="Hellsten U."/>
            <person name="Grimwood J."/>
            <person name="Chapman J.A."/>
            <person name="Shapiro H."/>
            <person name="Aerts A."/>
            <person name="Otillar R.P."/>
            <person name="Terry A.Y."/>
            <person name="Boore J.L."/>
            <person name="Simakov O."/>
            <person name="Marletaz F."/>
            <person name="Cho S.-J."/>
            <person name="Edsinger-Gonzales E."/>
            <person name="Havlak P."/>
            <person name="Kuo D.-H."/>
            <person name="Larsson T."/>
            <person name="Lv J."/>
            <person name="Arendt D."/>
            <person name="Savage R."/>
            <person name="Osoegawa K."/>
            <person name="de Jong P."/>
            <person name="Lindberg D.R."/>
            <person name="Seaver E.C."/>
            <person name="Weisblat D.A."/>
            <person name="Putnam N.H."/>
            <person name="Grigoriev I.V."/>
            <person name="Rokhsar D.S."/>
        </authorList>
    </citation>
    <scope>NUCLEOTIDE SEQUENCE</scope>
</reference>
<feature type="domain" description="Tyrosine--tRNA ligase SYY-like C-terminal" evidence="15">
    <location>
        <begin position="405"/>
        <end position="471"/>
    </location>
</feature>
<dbReference type="CTD" id="20211489"/>
<dbReference type="SUPFAM" id="SSF55174">
    <property type="entry name" value="Alpha-L RNA-binding motif"/>
    <property type="match status" value="1"/>
</dbReference>
<keyword evidence="11" id="KW-0496">Mitochondrion</keyword>
<evidence type="ECO:0000313" key="18">
    <source>
        <dbReference type="Proteomes" id="UP000015101"/>
    </source>
</evidence>
<dbReference type="PRINTS" id="PR01040">
    <property type="entry name" value="TRNASYNTHTYR"/>
</dbReference>
<dbReference type="InterPro" id="IPR002307">
    <property type="entry name" value="Tyr-tRNA-ligase"/>
</dbReference>
<evidence type="ECO:0000259" key="15">
    <source>
        <dbReference type="Pfam" id="PF22421"/>
    </source>
</evidence>
<evidence type="ECO:0000256" key="1">
    <source>
        <dbReference type="ARBA" id="ARBA00002025"/>
    </source>
</evidence>
<dbReference type="Gene3D" id="1.10.240.10">
    <property type="entry name" value="Tyrosyl-Transfer RNA Synthetase"/>
    <property type="match status" value="1"/>
</dbReference>
<keyword evidence="6 14" id="KW-0547">Nucleotide-binding</keyword>
<reference evidence="16 18" key="2">
    <citation type="journal article" date="2013" name="Nature">
        <title>Insights into bilaterian evolution from three spiralian genomes.</title>
        <authorList>
            <person name="Simakov O."/>
            <person name="Marletaz F."/>
            <person name="Cho S.J."/>
            <person name="Edsinger-Gonzales E."/>
            <person name="Havlak P."/>
            <person name="Hellsten U."/>
            <person name="Kuo D.H."/>
            <person name="Larsson T."/>
            <person name="Lv J."/>
            <person name="Arendt D."/>
            <person name="Savage R."/>
            <person name="Osoegawa K."/>
            <person name="de Jong P."/>
            <person name="Grimwood J."/>
            <person name="Chapman J.A."/>
            <person name="Shapiro H."/>
            <person name="Aerts A."/>
            <person name="Otillar R.P."/>
            <person name="Terry A.Y."/>
            <person name="Boore J.L."/>
            <person name="Grigoriev I.V."/>
            <person name="Lindberg D.R."/>
            <person name="Seaver E.C."/>
            <person name="Weisblat D.A."/>
            <person name="Putnam N.H."/>
            <person name="Rokhsar D.S."/>
        </authorList>
    </citation>
    <scope>NUCLEOTIDE SEQUENCE</scope>
</reference>
<keyword evidence="8" id="KW-0694">RNA-binding</keyword>
<dbReference type="PANTHER" id="PTHR11766:SF0">
    <property type="entry name" value="TYROSINE--TRNA LIGASE, MITOCHONDRIAL"/>
    <property type="match status" value="1"/>
</dbReference>
<dbReference type="Proteomes" id="UP000015101">
    <property type="component" value="Unassembled WGS sequence"/>
</dbReference>
<keyword evidence="12 14" id="KW-0030">Aminoacyl-tRNA synthetase</keyword>
<dbReference type="Pfam" id="PF22421">
    <property type="entry name" value="SYY_C-terminal"/>
    <property type="match status" value="1"/>
</dbReference>
<proteinExistence type="inferred from homology"/>
<organism evidence="17 18">
    <name type="scientific">Helobdella robusta</name>
    <name type="common">Californian leech</name>
    <dbReference type="NCBI Taxonomy" id="6412"/>
    <lineage>
        <taxon>Eukaryota</taxon>
        <taxon>Metazoa</taxon>
        <taxon>Spiralia</taxon>
        <taxon>Lophotrochozoa</taxon>
        <taxon>Annelida</taxon>
        <taxon>Clitellata</taxon>
        <taxon>Hirudinea</taxon>
        <taxon>Rhynchobdellida</taxon>
        <taxon>Glossiphoniidae</taxon>
        <taxon>Helobdella</taxon>
    </lineage>
</organism>
<dbReference type="GeneID" id="20211489"/>
<keyword evidence="10" id="KW-0809">Transit peptide</keyword>
<gene>
    <name evidence="17" type="primary">20211489</name>
    <name evidence="16" type="ORF">HELRODRAFT_190092</name>
</gene>
<evidence type="ECO:0000256" key="6">
    <source>
        <dbReference type="ARBA" id="ARBA00022741"/>
    </source>
</evidence>
<dbReference type="FunFam" id="3.40.50.620:FF:000107">
    <property type="entry name" value="Tyrosine--tRNA ligase"/>
    <property type="match status" value="1"/>
</dbReference>
<dbReference type="GO" id="GO:0004831">
    <property type="term" value="F:tyrosine-tRNA ligase activity"/>
    <property type="evidence" value="ECO:0000318"/>
    <property type="project" value="GO_Central"/>
</dbReference>
<dbReference type="CDD" id="cd00165">
    <property type="entry name" value="S4"/>
    <property type="match status" value="1"/>
</dbReference>
<dbReference type="GO" id="GO:0006437">
    <property type="term" value="P:tyrosyl-tRNA aminoacylation"/>
    <property type="evidence" value="ECO:0007669"/>
    <property type="project" value="InterPro"/>
</dbReference>
<dbReference type="Gene3D" id="3.40.50.620">
    <property type="entry name" value="HUPs"/>
    <property type="match status" value="1"/>
</dbReference>
<keyword evidence="5 14" id="KW-0436">Ligase</keyword>
<dbReference type="InParanoid" id="T1FRP2"/>
<dbReference type="KEGG" id="hro:HELRODRAFT_190092"/>
<dbReference type="eggNOG" id="KOG2623">
    <property type="taxonomic scope" value="Eukaryota"/>
</dbReference>
<dbReference type="HOGENOM" id="CLU_024003_0_0_1"/>
<keyword evidence="9 14" id="KW-0648">Protein biosynthesis</keyword>
<dbReference type="SUPFAM" id="SSF52374">
    <property type="entry name" value="Nucleotidylyl transferase"/>
    <property type="match status" value="1"/>
</dbReference>
<dbReference type="STRING" id="6412.T1FRP2"/>
<dbReference type="InterPro" id="IPR036986">
    <property type="entry name" value="S4_RNA-bd_sf"/>
</dbReference>
<evidence type="ECO:0000256" key="3">
    <source>
        <dbReference type="ARBA" id="ARBA00005594"/>
    </source>
</evidence>
<dbReference type="CDD" id="cd00805">
    <property type="entry name" value="TyrRS_core"/>
    <property type="match status" value="1"/>
</dbReference>
<evidence type="ECO:0000256" key="13">
    <source>
        <dbReference type="ARBA" id="ARBA00048248"/>
    </source>
</evidence>
<dbReference type="EMBL" id="KB095858">
    <property type="protein sequence ID" value="ESO10563.1"/>
    <property type="molecule type" value="Genomic_DNA"/>
</dbReference>
<dbReference type="OMA" id="IIARFHD"/>
<dbReference type="RefSeq" id="XP_009010832.1">
    <property type="nucleotide sequence ID" value="XM_009012584.1"/>
</dbReference>
<reference evidence="17" key="3">
    <citation type="submission" date="2015-06" db="UniProtKB">
        <authorList>
            <consortium name="EnsemblMetazoa"/>
        </authorList>
    </citation>
    <scope>IDENTIFICATION</scope>
</reference>
<dbReference type="GO" id="GO:0005524">
    <property type="term" value="F:ATP binding"/>
    <property type="evidence" value="ECO:0007669"/>
    <property type="project" value="UniProtKB-KW"/>
</dbReference>
<dbReference type="GO" id="GO:0003723">
    <property type="term" value="F:RNA binding"/>
    <property type="evidence" value="ECO:0007669"/>
    <property type="project" value="UniProtKB-KW"/>
</dbReference>
<evidence type="ECO:0000313" key="17">
    <source>
        <dbReference type="EnsemblMetazoa" id="HelroP190092"/>
    </source>
</evidence>
<dbReference type="FunCoup" id="T1FRP2">
    <property type="interactions" value="1542"/>
</dbReference>
<sequence length="491" mass="55795">MNLNIKFLNFLTKKCQFGLKLWQTNYMTTSANLLKLHERGILSGLLPGDKSPELLKMLTSSRQTIYCGFDPTADSLHVGNLLPLIVLLHCQRAGHQSIAVIGGATVQIGDPSGKMRDRPVIPIETIENNIEGIRKNIQTIFENHSKYITTSNECNNNRSRKKPLSQIQILDNRNWYKERNVIEFLCSEGRHFRLGNMLSRTSVQTRLNSNEGISLTEFMYQVFQAYDWYYLYKNYGCSIQVGGNDQTGNIVSGFEFVSKLTKTNLFGLTTPLITTTAGDKLGKTAGNAIWLSNDKTSSFDLYQFFYRIADDDVENYLKLFTFLPDDEIFQMMSKHRNSPEKRHSQKRLAEEVVKLAHGEDGLKSALMCTEALYNSSIEKLSRLTRDETRTIFSGAVMNKIYFEPGTKIIDLVMKSKCFDNINDATRIIKAGGVQVNSVKVVEPEYVLIPGQHILPNNLTIIKIGKKNYYIVDWLGTGFDNSPEEQRARDKL</sequence>
<comment type="subcellular location">
    <subcellularLocation>
        <location evidence="2">Mitochondrion matrix</location>
    </subcellularLocation>
</comment>
<keyword evidence="7 14" id="KW-0067">ATP-binding</keyword>
<dbReference type="NCBIfam" id="TIGR00234">
    <property type="entry name" value="tyrS"/>
    <property type="match status" value="1"/>
</dbReference>
<dbReference type="FunFam" id="3.10.290.10:FF:000017">
    <property type="entry name" value="Tyrosine--tRNA ligase"/>
    <property type="match status" value="1"/>
</dbReference>
<dbReference type="InterPro" id="IPR054608">
    <property type="entry name" value="SYY-like_C"/>
</dbReference>
<keyword evidence="18" id="KW-1185">Reference proteome</keyword>
<dbReference type="PANTHER" id="PTHR11766">
    <property type="entry name" value="TYROSYL-TRNA SYNTHETASE"/>
    <property type="match status" value="1"/>
</dbReference>
<dbReference type="GO" id="GO:0043039">
    <property type="term" value="P:tRNA aminoacylation"/>
    <property type="evidence" value="ECO:0000318"/>
    <property type="project" value="GO_Central"/>
</dbReference>
<dbReference type="OrthoDB" id="337870at2759"/>
<accession>T1FRP2</accession>
<dbReference type="PROSITE" id="PS00178">
    <property type="entry name" value="AA_TRNA_LIGASE_I"/>
    <property type="match status" value="1"/>
</dbReference>
<dbReference type="Gene3D" id="3.10.290.10">
    <property type="entry name" value="RNA-binding S4 domain"/>
    <property type="match status" value="1"/>
</dbReference>
<protein>
    <recommendedName>
        <fullName evidence="14">Tyrosine--tRNA ligase</fullName>
        <ecNumber evidence="14">6.1.1.1</ecNumber>
    </recommendedName>
    <alternativeName>
        <fullName evidence="14">Tyrosyl-tRNA synthetase</fullName>
    </alternativeName>
</protein>
<dbReference type="GO" id="GO:0005739">
    <property type="term" value="C:mitochondrion"/>
    <property type="evidence" value="ECO:0000318"/>
    <property type="project" value="GO_Central"/>
</dbReference>
<dbReference type="GO" id="GO:0005759">
    <property type="term" value="C:mitochondrial matrix"/>
    <property type="evidence" value="ECO:0007669"/>
    <property type="project" value="UniProtKB-SubCell"/>
</dbReference>
<dbReference type="EC" id="6.1.1.1" evidence="14"/>
<evidence type="ECO:0000256" key="10">
    <source>
        <dbReference type="ARBA" id="ARBA00022946"/>
    </source>
</evidence>
<dbReference type="InterPro" id="IPR002305">
    <property type="entry name" value="aa-tRNA-synth_Ic"/>
</dbReference>
<evidence type="ECO:0000313" key="16">
    <source>
        <dbReference type="EMBL" id="ESO10563.1"/>
    </source>
</evidence>
<evidence type="ECO:0000256" key="11">
    <source>
        <dbReference type="ARBA" id="ARBA00023128"/>
    </source>
</evidence>
<evidence type="ECO:0000256" key="12">
    <source>
        <dbReference type="ARBA" id="ARBA00023146"/>
    </source>
</evidence>
<dbReference type="FunFam" id="1.10.240.10:FF:000001">
    <property type="entry name" value="Tyrosine--tRNA ligase"/>
    <property type="match status" value="1"/>
</dbReference>
<dbReference type="EnsemblMetazoa" id="HelroT190092">
    <property type="protein sequence ID" value="HelroP190092"/>
    <property type="gene ID" value="HelroG190092"/>
</dbReference>
<dbReference type="EMBL" id="AMQM01002644">
    <property type="status" value="NOT_ANNOTATED_CDS"/>
    <property type="molecule type" value="Genomic_DNA"/>
</dbReference>
<dbReference type="Pfam" id="PF00579">
    <property type="entry name" value="tRNA-synt_1b"/>
    <property type="match status" value="1"/>
</dbReference>
<evidence type="ECO:0000256" key="9">
    <source>
        <dbReference type="ARBA" id="ARBA00022917"/>
    </source>
</evidence>
<evidence type="ECO:0000256" key="7">
    <source>
        <dbReference type="ARBA" id="ARBA00022840"/>
    </source>
</evidence>
<evidence type="ECO:0000256" key="2">
    <source>
        <dbReference type="ARBA" id="ARBA00004305"/>
    </source>
</evidence>